<reference evidence="2" key="1">
    <citation type="submission" date="2018-05" db="EMBL/GenBank/DDBJ databases">
        <authorList>
            <person name="Lanie J.A."/>
            <person name="Ng W.-L."/>
            <person name="Kazmierczak K.M."/>
            <person name="Andrzejewski T.M."/>
            <person name="Davidsen T.M."/>
            <person name="Wayne K.J."/>
            <person name="Tettelin H."/>
            <person name="Glass J.I."/>
            <person name="Rusch D."/>
            <person name="Podicherti R."/>
            <person name="Tsui H.-C.T."/>
            <person name="Winkler M.E."/>
        </authorList>
    </citation>
    <scope>NUCLEOTIDE SEQUENCE</scope>
</reference>
<accession>A0A382BZB2</accession>
<dbReference type="EMBL" id="UINC01032082">
    <property type="protein sequence ID" value="SVB19150.1"/>
    <property type="molecule type" value="Genomic_DNA"/>
</dbReference>
<gene>
    <name evidence="2" type="ORF">METZ01_LOCUS172004</name>
</gene>
<evidence type="ECO:0008006" key="3">
    <source>
        <dbReference type="Google" id="ProtNLM"/>
    </source>
</evidence>
<sequence>MDGRNKKGLDDQVNVLTAKVDDLIQTCGRLQNENQQLSLEKTELAKSREELLNRNREAKRKIDKVVERLRGLEAG</sequence>
<dbReference type="AlphaFoldDB" id="A0A382BZB2"/>
<protein>
    <recommendedName>
        <fullName evidence="3">TIGR02449 family protein</fullName>
    </recommendedName>
</protein>
<keyword evidence="1" id="KW-0175">Coiled coil</keyword>
<proteinExistence type="predicted"/>
<evidence type="ECO:0000313" key="2">
    <source>
        <dbReference type="EMBL" id="SVB19150.1"/>
    </source>
</evidence>
<feature type="coiled-coil region" evidence="1">
    <location>
        <begin position="13"/>
        <end position="75"/>
    </location>
</feature>
<organism evidence="2">
    <name type="scientific">marine metagenome</name>
    <dbReference type="NCBI Taxonomy" id="408172"/>
    <lineage>
        <taxon>unclassified sequences</taxon>
        <taxon>metagenomes</taxon>
        <taxon>ecological metagenomes</taxon>
    </lineage>
</organism>
<evidence type="ECO:0000256" key="1">
    <source>
        <dbReference type="SAM" id="Coils"/>
    </source>
</evidence>
<name>A0A382BZB2_9ZZZZ</name>